<organism evidence="1 2">
    <name type="scientific">Variovorax paradoxus</name>
    <dbReference type="NCBI Taxonomy" id="34073"/>
    <lineage>
        <taxon>Bacteria</taxon>
        <taxon>Pseudomonadati</taxon>
        <taxon>Pseudomonadota</taxon>
        <taxon>Betaproteobacteria</taxon>
        <taxon>Burkholderiales</taxon>
        <taxon>Comamonadaceae</taxon>
        <taxon>Variovorax</taxon>
    </lineage>
</organism>
<dbReference type="EMBL" id="LVHG01000002">
    <property type="protein sequence ID" value="OAK66914.1"/>
    <property type="molecule type" value="Genomic_DNA"/>
</dbReference>
<accession>A0AA91ID83</accession>
<evidence type="ECO:0000313" key="1">
    <source>
        <dbReference type="EMBL" id="OAK66914.1"/>
    </source>
</evidence>
<name>A0AA91ID83_VARPD</name>
<proteinExistence type="predicted"/>
<dbReference type="AlphaFoldDB" id="A0AA91ID83"/>
<gene>
    <name evidence="1" type="ORF">A3K87_05050</name>
</gene>
<dbReference type="RefSeq" id="WP_081265758.1">
    <property type="nucleotide sequence ID" value="NZ_LVHG01000002.1"/>
</dbReference>
<dbReference type="Proteomes" id="UP000077852">
    <property type="component" value="Unassembled WGS sequence"/>
</dbReference>
<protein>
    <submittedName>
        <fullName evidence="1">Uncharacterized protein</fullName>
    </submittedName>
</protein>
<sequence>MRALALGEAEHERAGLDLQHDGAREAGAIDPGRQLEAAGNEVAGEVVDRAGAGGDVAEAIDTALEAAANAMSAKAAMLERKDFMGVLRWLKCGSHHLLAALSWLQSLLGVETETP</sequence>
<comment type="caution">
    <text evidence="1">The sequence shown here is derived from an EMBL/GenBank/DDBJ whole genome shotgun (WGS) entry which is preliminary data.</text>
</comment>
<reference evidence="1 2" key="1">
    <citation type="submission" date="2016-03" db="EMBL/GenBank/DDBJ databases">
        <title>Genome sequence of Variovorax paradoxus KB5.</title>
        <authorList>
            <person name="Jeong H."/>
            <person name="Hong C.E."/>
            <person name="Jo S.H."/>
            <person name="Park J.M."/>
        </authorList>
    </citation>
    <scope>NUCLEOTIDE SEQUENCE [LARGE SCALE GENOMIC DNA]</scope>
    <source>
        <strain evidence="1 2">KB5</strain>
    </source>
</reference>
<evidence type="ECO:0000313" key="2">
    <source>
        <dbReference type="Proteomes" id="UP000077852"/>
    </source>
</evidence>